<dbReference type="GeneID" id="24439346"/>
<feature type="transmembrane region" description="Helical" evidence="2">
    <location>
        <begin position="52"/>
        <end position="80"/>
    </location>
</feature>
<dbReference type="InterPro" id="IPR013112">
    <property type="entry name" value="FAD-bd_8"/>
</dbReference>
<keyword evidence="2 4" id="KW-0812">Transmembrane</keyword>
<feature type="transmembrane region" description="Helical" evidence="2">
    <location>
        <begin position="20"/>
        <end position="40"/>
    </location>
</feature>
<dbReference type="InterPro" id="IPR039261">
    <property type="entry name" value="FNR_nucleotide-bd"/>
</dbReference>
<dbReference type="InterPro" id="IPR013121">
    <property type="entry name" value="Fe_red_NAD-bd_6"/>
</dbReference>
<dbReference type="GO" id="GO:0016491">
    <property type="term" value="F:oxidoreductase activity"/>
    <property type="evidence" value="ECO:0007669"/>
    <property type="project" value="UniProtKB-KW"/>
</dbReference>
<dbReference type="EMBL" id="GG662708">
    <property type="protein sequence ID" value="EWS74544.1"/>
    <property type="molecule type" value="Genomic_DNA"/>
</dbReference>
<organism evidence="4 5">
    <name type="scientific">Tetrahymena thermophila (strain SB210)</name>
    <dbReference type="NCBI Taxonomy" id="312017"/>
    <lineage>
        <taxon>Eukaryota</taxon>
        <taxon>Sar</taxon>
        <taxon>Alveolata</taxon>
        <taxon>Ciliophora</taxon>
        <taxon>Intramacronucleata</taxon>
        <taxon>Oligohymenophorea</taxon>
        <taxon>Hymenostomatida</taxon>
        <taxon>Tetrahymenina</taxon>
        <taxon>Tetrahymenidae</taxon>
        <taxon>Tetrahymena</taxon>
    </lineage>
</organism>
<dbReference type="AlphaFoldDB" id="W7XK28"/>
<keyword evidence="5" id="KW-1185">Reference proteome</keyword>
<evidence type="ECO:0000256" key="1">
    <source>
        <dbReference type="ARBA" id="ARBA00023002"/>
    </source>
</evidence>
<dbReference type="Gene3D" id="3.40.50.80">
    <property type="entry name" value="Nucleotide-binding domain of ferredoxin-NADP reductase (FNR) module"/>
    <property type="match status" value="1"/>
</dbReference>
<dbReference type="OrthoDB" id="167398at2759"/>
<protein>
    <submittedName>
        <fullName evidence="4">Ferric reductase-like transmembrane component family protein</fullName>
    </submittedName>
</protein>
<feature type="domain" description="FAD-binding FR-type" evidence="3">
    <location>
        <begin position="27"/>
        <end position="175"/>
    </location>
</feature>
<dbReference type="InterPro" id="IPR050369">
    <property type="entry name" value="RBOH/FRE"/>
</dbReference>
<dbReference type="CDD" id="cd06186">
    <property type="entry name" value="NOX_Duox_like_FAD_NADP"/>
    <property type="match status" value="1"/>
</dbReference>
<dbReference type="SUPFAM" id="SSF52343">
    <property type="entry name" value="Ferredoxin reductase-like, C-terminal NADP-linked domain"/>
    <property type="match status" value="1"/>
</dbReference>
<sequence>MAWVTLGLSANHWYHARGIVSGYMIGGVLTTFVIFSIEPIRRKFWEFFMKLHWLLICCMLVSCIIHEVGAGILTIGYFALDVICRIYTIKKYSYLSASIEIERVGDSVVKISMHHELFLWHPFSAFSAPHEEQLVFYVKQSGDWTEALFQLAGKQGKPVNVRGYIDGPYGSYSISLDRDKYQHFLCISGGIGITPIFSLVKQLNFQVREGRLVQNIHFIWVGRDKSVIENILDQTQLKQLEVEDNKITLRSYLHFTNSKVSNVIKQKQNQGNIKYILGRPDFSAYFENMHKIAKQNQTNLVAVLVCGPQSLIFEVENHASKNSKDGIRFDIHQEVFEL</sequence>
<dbReference type="InParanoid" id="W7XK28"/>
<dbReference type="InterPro" id="IPR017938">
    <property type="entry name" value="Riboflavin_synthase-like_b-brl"/>
</dbReference>
<dbReference type="Proteomes" id="UP000009168">
    <property type="component" value="Unassembled WGS sequence"/>
</dbReference>
<dbReference type="PANTHER" id="PTHR11972:SF55">
    <property type="entry name" value="FERRIC REDUCTASE"/>
    <property type="match status" value="1"/>
</dbReference>
<dbReference type="GO" id="GO:0005886">
    <property type="term" value="C:plasma membrane"/>
    <property type="evidence" value="ECO:0007669"/>
    <property type="project" value="TreeGrafter"/>
</dbReference>
<dbReference type="PROSITE" id="PS51384">
    <property type="entry name" value="FAD_FR"/>
    <property type="match status" value="1"/>
</dbReference>
<accession>W7XK28</accession>
<dbReference type="PANTHER" id="PTHR11972">
    <property type="entry name" value="NADPH OXIDASE"/>
    <property type="match status" value="1"/>
</dbReference>
<dbReference type="RefSeq" id="XP_012652918.1">
    <property type="nucleotide sequence ID" value="XM_012797464.1"/>
</dbReference>
<evidence type="ECO:0000313" key="5">
    <source>
        <dbReference type="Proteomes" id="UP000009168"/>
    </source>
</evidence>
<keyword evidence="2" id="KW-0472">Membrane</keyword>
<keyword evidence="1" id="KW-0560">Oxidoreductase</keyword>
<dbReference type="Pfam" id="PF08030">
    <property type="entry name" value="NAD_binding_6"/>
    <property type="match status" value="1"/>
</dbReference>
<proteinExistence type="predicted"/>
<dbReference type="KEGG" id="tet:TTHERM_000510212"/>
<evidence type="ECO:0000256" key="2">
    <source>
        <dbReference type="SAM" id="Phobius"/>
    </source>
</evidence>
<dbReference type="Pfam" id="PF08022">
    <property type="entry name" value="FAD_binding_8"/>
    <property type="match status" value="1"/>
</dbReference>
<dbReference type="InterPro" id="IPR017927">
    <property type="entry name" value="FAD-bd_FR_type"/>
</dbReference>
<gene>
    <name evidence="4" type="ORF">TTHERM_000510212</name>
</gene>
<name>W7XK28_TETTS</name>
<dbReference type="STRING" id="312017.W7XK28"/>
<keyword evidence="2" id="KW-1133">Transmembrane helix</keyword>
<reference evidence="5" key="1">
    <citation type="journal article" date="2006" name="PLoS Biol.">
        <title>Macronuclear genome sequence of the ciliate Tetrahymena thermophila, a model eukaryote.</title>
        <authorList>
            <person name="Eisen J.A."/>
            <person name="Coyne R.S."/>
            <person name="Wu M."/>
            <person name="Wu D."/>
            <person name="Thiagarajan M."/>
            <person name="Wortman J.R."/>
            <person name="Badger J.H."/>
            <person name="Ren Q."/>
            <person name="Amedeo P."/>
            <person name="Jones K.M."/>
            <person name="Tallon L.J."/>
            <person name="Delcher A.L."/>
            <person name="Salzberg S.L."/>
            <person name="Silva J.C."/>
            <person name="Haas B.J."/>
            <person name="Majoros W.H."/>
            <person name="Farzad M."/>
            <person name="Carlton J.M."/>
            <person name="Smith R.K. Jr."/>
            <person name="Garg J."/>
            <person name="Pearlman R.E."/>
            <person name="Karrer K.M."/>
            <person name="Sun L."/>
            <person name="Manning G."/>
            <person name="Elde N.C."/>
            <person name="Turkewitz A.P."/>
            <person name="Asai D.J."/>
            <person name="Wilkes D.E."/>
            <person name="Wang Y."/>
            <person name="Cai H."/>
            <person name="Collins K."/>
            <person name="Stewart B.A."/>
            <person name="Lee S.R."/>
            <person name="Wilamowska K."/>
            <person name="Weinberg Z."/>
            <person name="Ruzzo W.L."/>
            <person name="Wloga D."/>
            <person name="Gaertig J."/>
            <person name="Frankel J."/>
            <person name="Tsao C.-C."/>
            <person name="Gorovsky M.A."/>
            <person name="Keeling P.J."/>
            <person name="Waller R.F."/>
            <person name="Patron N.J."/>
            <person name="Cherry J.M."/>
            <person name="Stover N.A."/>
            <person name="Krieger C.J."/>
            <person name="del Toro C."/>
            <person name="Ryder H.F."/>
            <person name="Williamson S.C."/>
            <person name="Barbeau R.A."/>
            <person name="Hamilton E.P."/>
            <person name="Orias E."/>
        </authorList>
    </citation>
    <scope>NUCLEOTIDE SEQUENCE [LARGE SCALE GENOMIC DNA]</scope>
    <source>
        <strain evidence="5">SB210</strain>
    </source>
</reference>
<evidence type="ECO:0000259" key="3">
    <source>
        <dbReference type="PROSITE" id="PS51384"/>
    </source>
</evidence>
<evidence type="ECO:0000313" key="4">
    <source>
        <dbReference type="EMBL" id="EWS74544.1"/>
    </source>
</evidence>
<dbReference type="SUPFAM" id="SSF63380">
    <property type="entry name" value="Riboflavin synthase domain-like"/>
    <property type="match status" value="1"/>
</dbReference>